<dbReference type="PROSITE" id="PS00675">
    <property type="entry name" value="SIGMA54_INTERACT_1"/>
    <property type="match status" value="1"/>
</dbReference>
<dbReference type="PANTHER" id="PTHR32071:SF117">
    <property type="entry name" value="PTS-DEPENDENT DIHYDROXYACETONE KINASE OPERON REGULATORY PROTEIN-RELATED"/>
    <property type="match status" value="1"/>
</dbReference>
<evidence type="ECO:0000256" key="3">
    <source>
        <dbReference type="ARBA" id="ARBA00023015"/>
    </source>
</evidence>
<name>A0A7C3EU81_UNCW3</name>
<dbReference type="EMBL" id="DSLG01000003">
    <property type="protein sequence ID" value="HEA86979.1"/>
    <property type="molecule type" value="Genomic_DNA"/>
</dbReference>
<evidence type="ECO:0000256" key="5">
    <source>
        <dbReference type="ARBA" id="ARBA00023163"/>
    </source>
</evidence>
<evidence type="ECO:0000313" key="9">
    <source>
        <dbReference type="EMBL" id="HEA86979.1"/>
    </source>
</evidence>
<keyword evidence="6" id="KW-0597">Phosphoprotein</keyword>
<dbReference type="InterPro" id="IPR002078">
    <property type="entry name" value="Sigma_54_int"/>
</dbReference>
<dbReference type="EMBL" id="DSTU01000003">
    <property type="protein sequence ID" value="HFJ53332.1"/>
    <property type="molecule type" value="Genomic_DNA"/>
</dbReference>
<dbReference type="PANTHER" id="PTHR32071">
    <property type="entry name" value="TRANSCRIPTIONAL REGULATORY PROTEIN"/>
    <property type="match status" value="1"/>
</dbReference>
<dbReference type="InterPro" id="IPR027417">
    <property type="entry name" value="P-loop_NTPase"/>
</dbReference>
<evidence type="ECO:0000256" key="4">
    <source>
        <dbReference type="ARBA" id="ARBA00023125"/>
    </source>
</evidence>
<dbReference type="GO" id="GO:0006355">
    <property type="term" value="P:regulation of DNA-templated transcription"/>
    <property type="evidence" value="ECO:0007669"/>
    <property type="project" value="InterPro"/>
</dbReference>
<accession>A0A7C3EU81</accession>
<sequence>MRILLVDDEAAYCELTASNLRSAGYEVDAVTSGDTALELLNKNTYEVVITDLKMTPVDGLAVMSAAKKINPDTEVIIVTGFGTIATAVEAMRQGAFDFVTKPVSADHLLVLLEKIKQVHRTHLENRILKQELKSTNRYAGLVGSSPAVNKLLSMIQKVAASDTTVLITGESGTGKELVARLIHNASPRAQNPFITVHAAALPETLLESELFGYEKGAFTGASSKKRGRLEQADGGTLFLDEIGELTPSIQVKLLRFLQDRSFVPLGSDKLVAVNARIIAATNRNLSQLVSQGRFREDLYYRLAVFPIHIPPLRDHKEDIPLLCNHILNRLGYHRELSKDVIDLLYKWDWPGNVRELENVLERALILAAGGEIKPQHIQFPERITTENPETEKPRSLPELEKRLVEEALRQAGGNKSKAAKILGITRRMLYTKIAKYNIDENFPG</sequence>
<dbReference type="InterPro" id="IPR058031">
    <property type="entry name" value="AAA_lid_NorR"/>
</dbReference>
<dbReference type="Gene3D" id="1.10.8.60">
    <property type="match status" value="1"/>
</dbReference>
<dbReference type="InterPro" id="IPR001789">
    <property type="entry name" value="Sig_transdc_resp-reg_receiver"/>
</dbReference>
<dbReference type="FunFam" id="3.40.50.300:FF:000006">
    <property type="entry name" value="DNA-binding transcriptional regulator NtrC"/>
    <property type="match status" value="1"/>
</dbReference>
<dbReference type="Pfam" id="PF02954">
    <property type="entry name" value="HTH_8"/>
    <property type="match status" value="1"/>
</dbReference>
<evidence type="ECO:0000259" key="7">
    <source>
        <dbReference type="PROSITE" id="PS50045"/>
    </source>
</evidence>
<dbReference type="PROSITE" id="PS00688">
    <property type="entry name" value="SIGMA54_INTERACT_3"/>
    <property type="match status" value="1"/>
</dbReference>
<dbReference type="Gene3D" id="1.10.10.60">
    <property type="entry name" value="Homeodomain-like"/>
    <property type="match status" value="1"/>
</dbReference>
<evidence type="ECO:0000313" key="10">
    <source>
        <dbReference type="EMBL" id="HFJ53332.1"/>
    </source>
</evidence>
<feature type="domain" description="Sigma-54 factor interaction" evidence="7">
    <location>
        <begin position="141"/>
        <end position="365"/>
    </location>
</feature>
<reference evidence="10" key="1">
    <citation type="journal article" date="2020" name="mSystems">
        <title>Genome- and Community-Level Interaction Insights into Carbon Utilization and Element Cycling Functions of Hydrothermarchaeota in Hydrothermal Sediment.</title>
        <authorList>
            <person name="Zhou Z."/>
            <person name="Liu Y."/>
            <person name="Xu W."/>
            <person name="Pan J."/>
            <person name="Luo Z.H."/>
            <person name="Li M."/>
        </authorList>
    </citation>
    <scope>NUCLEOTIDE SEQUENCE [LARGE SCALE GENOMIC DNA]</scope>
    <source>
        <strain evidence="9">SpSt-265</strain>
        <strain evidence="10">SpSt-465</strain>
    </source>
</reference>
<keyword evidence="3" id="KW-0805">Transcription regulation</keyword>
<dbReference type="SUPFAM" id="SSF52172">
    <property type="entry name" value="CheY-like"/>
    <property type="match status" value="1"/>
</dbReference>
<dbReference type="GO" id="GO:0043565">
    <property type="term" value="F:sequence-specific DNA binding"/>
    <property type="evidence" value="ECO:0007669"/>
    <property type="project" value="InterPro"/>
</dbReference>
<dbReference type="InterPro" id="IPR025944">
    <property type="entry name" value="Sigma_54_int_dom_CS"/>
</dbReference>
<dbReference type="InterPro" id="IPR009057">
    <property type="entry name" value="Homeodomain-like_sf"/>
</dbReference>
<comment type="caution">
    <text evidence="10">The sequence shown here is derived from an EMBL/GenBank/DDBJ whole genome shotgun (WGS) entry which is preliminary data.</text>
</comment>
<evidence type="ECO:0000256" key="2">
    <source>
        <dbReference type="ARBA" id="ARBA00022840"/>
    </source>
</evidence>
<dbReference type="GO" id="GO:0005524">
    <property type="term" value="F:ATP binding"/>
    <property type="evidence" value="ECO:0007669"/>
    <property type="project" value="UniProtKB-KW"/>
</dbReference>
<keyword evidence="1" id="KW-0547">Nucleotide-binding</keyword>
<dbReference type="Pfam" id="PF00072">
    <property type="entry name" value="Response_reg"/>
    <property type="match status" value="1"/>
</dbReference>
<dbReference type="GO" id="GO:0000160">
    <property type="term" value="P:phosphorelay signal transduction system"/>
    <property type="evidence" value="ECO:0007669"/>
    <property type="project" value="InterPro"/>
</dbReference>
<dbReference type="SUPFAM" id="SSF46689">
    <property type="entry name" value="Homeodomain-like"/>
    <property type="match status" value="1"/>
</dbReference>
<dbReference type="AlphaFoldDB" id="A0A7C3EU81"/>
<dbReference type="PROSITE" id="PS50110">
    <property type="entry name" value="RESPONSE_REGULATORY"/>
    <property type="match status" value="1"/>
</dbReference>
<dbReference type="Pfam" id="PF00158">
    <property type="entry name" value="Sigma54_activat"/>
    <property type="match status" value="1"/>
</dbReference>
<dbReference type="PROSITE" id="PS50045">
    <property type="entry name" value="SIGMA54_INTERACT_4"/>
    <property type="match status" value="1"/>
</dbReference>
<keyword evidence="4" id="KW-0238">DNA-binding</keyword>
<dbReference type="SMART" id="SM00448">
    <property type="entry name" value="REC"/>
    <property type="match status" value="1"/>
</dbReference>
<dbReference type="Gene3D" id="3.40.50.300">
    <property type="entry name" value="P-loop containing nucleotide triphosphate hydrolases"/>
    <property type="match status" value="1"/>
</dbReference>
<dbReference type="InterPro" id="IPR003593">
    <property type="entry name" value="AAA+_ATPase"/>
</dbReference>
<dbReference type="Gene3D" id="3.40.50.2300">
    <property type="match status" value="1"/>
</dbReference>
<dbReference type="SUPFAM" id="SSF52540">
    <property type="entry name" value="P-loop containing nucleoside triphosphate hydrolases"/>
    <property type="match status" value="1"/>
</dbReference>
<evidence type="ECO:0000259" key="8">
    <source>
        <dbReference type="PROSITE" id="PS50110"/>
    </source>
</evidence>
<feature type="modified residue" description="4-aspartylphosphate" evidence="6">
    <location>
        <position position="51"/>
    </location>
</feature>
<dbReference type="PROSITE" id="PS00676">
    <property type="entry name" value="SIGMA54_INTERACT_2"/>
    <property type="match status" value="1"/>
</dbReference>
<protein>
    <submittedName>
        <fullName evidence="10">Sigma-54-dependent Fis family transcriptional regulator</fullName>
    </submittedName>
</protein>
<gene>
    <name evidence="9" type="ORF">ENP94_03100</name>
    <name evidence="10" type="ORF">ENS16_01405</name>
</gene>
<dbReference type="InterPro" id="IPR025943">
    <property type="entry name" value="Sigma_54_int_dom_ATP-bd_2"/>
</dbReference>
<dbReference type="InterPro" id="IPR011006">
    <property type="entry name" value="CheY-like_superfamily"/>
</dbReference>
<dbReference type="CDD" id="cd00009">
    <property type="entry name" value="AAA"/>
    <property type="match status" value="1"/>
</dbReference>
<dbReference type="InterPro" id="IPR002197">
    <property type="entry name" value="HTH_Fis"/>
</dbReference>
<dbReference type="SMART" id="SM00382">
    <property type="entry name" value="AAA"/>
    <property type="match status" value="1"/>
</dbReference>
<keyword evidence="2" id="KW-0067">ATP-binding</keyword>
<keyword evidence="5" id="KW-0804">Transcription</keyword>
<proteinExistence type="predicted"/>
<dbReference type="InterPro" id="IPR025662">
    <property type="entry name" value="Sigma_54_int_dom_ATP-bd_1"/>
</dbReference>
<evidence type="ECO:0000256" key="1">
    <source>
        <dbReference type="ARBA" id="ARBA00022741"/>
    </source>
</evidence>
<dbReference type="Pfam" id="PF25601">
    <property type="entry name" value="AAA_lid_14"/>
    <property type="match status" value="1"/>
</dbReference>
<feature type="domain" description="Response regulatory" evidence="8">
    <location>
        <begin position="2"/>
        <end position="116"/>
    </location>
</feature>
<organism evidence="10">
    <name type="scientific">candidate division WOR-3 bacterium</name>
    <dbReference type="NCBI Taxonomy" id="2052148"/>
    <lineage>
        <taxon>Bacteria</taxon>
        <taxon>Bacteria division WOR-3</taxon>
    </lineage>
</organism>
<evidence type="ECO:0000256" key="6">
    <source>
        <dbReference type="PROSITE-ProRule" id="PRU00169"/>
    </source>
</evidence>
<dbReference type="PRINTS" id="PR01590">
    <property type="entry name" value="HTHFIS"/>
</dbReference>